<keyword evidence="6" id="KW-1185">Reference proteome</keyword>
<comment type="similarity">
    <text evidence="1">Belongs to the eukaryotic/archaeal PrmC-related family.</text>
</comment>
<protein>
    <recommendedName>
        <fullName evidence="7">Methyltransferase small domain-containing protein</fullName>
    </recommendedName>
</protein>
<dbReference type="GO" id="GO:0008757">
    <property type="term" value="F:S-adenosylmethionine-dependent methyltransferase activity"/>
    <property type="evidence" value="ECO:0007669"/>
    <property type="project" value="TreeGrafter"/>
</dbReference>
<reference evidence="5 6" key="1">
    <citation type="submission" date="2013-03" db="EMBL/GenBank/DDBJ databases">
        <title>The Genome Sequence of Phialophora europaea CBS 101466.</title>
        <authorList>
            <consortium name="The Broad Institute Genomics Platform"/>
            <person name="Cuomo C."/>
            <person name="de Hoog S."/>
            <person name="Gorbushina A."/>
            <person name="Walker B."/>
            <person name="Young S.K."/>
            <person name="Zeng Q."/>
            <person name="Gargeya S."/>
            <person name="Fitzgerald M."/>
            <person name="Haas B."/>
            <person name="Abouelleil A."/>
            <person name="Allen A.W."/>
            <person name="Alvarado L."/>
            <person name="Arachchi H.M."/>
            <person name="Berlin A.M."/>
            <person name="Chapman S.B."/>
            <person name="Gainer-Dewar J."/>
            <person name="Goldberg J."/>
            <person name="Griggs A."/>
            <person name="Gujja S."/>
            <person name="Hansen M."/>
            <person name="Howarth C."/>
            <person name="Imamovic A."/>
            <person name="Ireland A."/>
            <person name="Larimer J."/>
            <person name="McCowan C."/>
            <person name="Murphy C."/>
            <person name="Pearson M."/>
            <person name="Poon T.W."/>
            <person name="Priest M."/>
            <person name="Roberts A."/>
            <person name="Saif S."/>
            <person name="Shea T."/>
            <person name="Sisk P."/>
            <person name="Sykes S."/>
            <person name="Wortman J."/>
            <person name="Nusbaum C."/>
            <person name="Birren B."/>
        </authorList>
    </citation>
    <scope>NUCLEOTIDE SEQUENCE [LARGE SCALE GENOMIC DNA]</scope>
    <source>
        <strain evidence="5 6">CBS 101466</strain>
    </source>
</reference>
<dbReference type="Gene3D" id="3.40.50.150">
    <property type="entry name" value="Vaccinia Virus protein VP39"/>
    <property type="match status" value="1"/>
</dbReference>
<dbReference type="GO" id="GO:0035657">
    <property type="term" value="C:eRF1 methyltransferase complex"/>
    <property type="evidence" value="ECO:0007669"/>
    <property type="project" value="TreeGrafter"/>
</dbReference>
<dbReference type="GeneID" id="19973424"/>
<keyword evidence="4" id="KW-0949">S-adenosyl-L-methionine</keyword>
<evidence type="ECO:0008006" key="7">
    <source>
        <dbReference type="Google" id="ProtNLM"/>
    </source>
</evidence>
<evidence type="ECO:0000256" key="1">
    <source>
        <dbReference type="ARBA" id="ARBA00006149"/>
    </source>
</evidence>
<name>W2RVZ9_CYPE1</name>
<dbReference type="GO" id="GO:0032259">
    <property type="term" value="P:methylation"/>
    <property type="evidence" value="ECO:0007669"/>
    <property type="project" value="UniProtKB-KW"/>
</dbReference>
<dbReference type="GO" id="GO:0003676">
    <property type="term" value="F:nucleic acid binding"/>
    <property type="evidence" value="ECO:0007669"/>
    <property type="project" value="InterPro"/>
</dbReference>
<dbReference type="eggNOG" id="KOG3191">
    <property type="taxonomic scope" value="Eukaryota"/>
</dbReference>
<dbReference type="PANTHER" id="PTHR45875:SF1">
    <property type="entry name" value="METHYLTRANSFERASE N6AMT1"/>
    <property type="match status" value="1"/>
</dbReference>
<evidence type="ECO:0000256" key="2">
    <source>
        <dbReference type="ARBA" id="ARBA00022603"/>
    </source>
</evidence>
<dbReference type="STRING" id="1220924.W2RVZ9"/>
<keyword evidence="2" id="KW-0489">Methyltransferase</keyword>
<proteinExistence type="inferred from homology"/>
<dbReference type="PANTHER" id="PTHR45875">
    <property type="entry name" value="METHYLTRANSFERASE N6AMT1"/>
    <property type="match status" value="1"/>
</dbReference>
<organism evidence="5 6">
    <name type="scientific">Cyphellophora europaea (strain CBS 101466)</name>
    <name type="common">Phialophora europaea</name>
    <dbReference type="NCBI Taxonomy" id="1220924"/>
    <lineage>
        <taxon>Eukaryota</taxon>
        <taxon>Fungi</taxon>
        <taxon>Dikarya</taxon>
        <taxon>Ascomycota</taxon>
        <taxon>Pezizomycotina</taxon>
        <taxon>Eurotiomycetes</taxon>
        <taxon>Chaetothyriomycetidae</taxon>
        <taxon>Chaetothyriales</taxon>
        <taxon>Cyphellophoraceae</taxon>
        <taxon>Cyphellophora</taxon>
    </lineage>
</organism>
<dbReference type="GO" id="GO:0008276">
    <property type="term" value="F:protein methyltransferase activity"/>
    <property type="evidence" value="ECO:0007669"/>
    <property type="project" value="TreeGrafter"/>
</dbReference>
<dbReference type="InterPro" id="IPR002052">
    <property type="entry name" value="DNA_methylase_N6_adenine_CS"/>
</dbReference>
<dbReference type="FunCoup" id="W2RVZ9">
    <property type="interactions" value="340"/>
</dbReference>
<keyword evidence="3" id="KW-0808">Transferase</keyword>
<dbReference type="InterPro" id="IPR052190">
    <property type="entry name" value="Euk-Arch_PrmC-MTase"/>
</dbReference>
<dbReference type="EMBL" id="KB822721">
    <property type="protein sequence ID" value="ETN39859.1"/>
    <property type="molecule type" value="Genomic_DNA"/>
</dbReference>
<sequence>MTKLPTPSTSHLSALLNTTIYEPAEDSYLFLDTLSSPTERAFLRSHFPHPSPTPLVTELGTGSGVIIAFLTAHARDIFGRPILSLGVDVNLDACSGTQQTVAEAVRAASATDATTATTAPPTGTYLASTCADLTSALRPGEIDVLVFNPPYVPSETLPALPWSPTPTSVQTAGGTTTIGDTLSRAQLAHAKFERESHLLSLTYAGGADGMETTNRLLKALPGVLSERGVAYVLFCAQNRPGEVVWRIRDWRGGSSEDEDGDGGVQGRWMAEVVGETGGKGGWERLCVVRIWRQASGGRGGKGGG</sequence>
<evidence type="ECO:0000256" key="3">
    <source>
        <dbReference type="ARBA" id="ARBA00022679"/>
    </source>
</evidence>
<dbReference type="VEuPathDB" id="FungiDB:HMPREF1541_06085"/>
<dbReference type="RefSeq" id="XP_008718644.1">
    <property type="nucleotide sequence ID" value="XM_008720422.1"/>
</dbReference>
<dbReference type="HOGENOM" id="CLU_018398_6_1_1"/>
<evidence type="ECO:0000313" key="6">
    <source>
        <dbReference type="Proteomes" id="UP000030752"/>
    </source>
</evidence>
<gene>
    <name evidence="5" type="ORF">HMPREF1541_06085</name>
</gene>
<dbReference type="OrthoDB" id="406152at2759"/>
<dbReference type="SUPFAM" id="SSF53335">
    <property type="entry name" value="S-adenosyl-L-methionine-dependent methyltransferases"/>
    <property type="match status" value="1"/>
</dbReference>
<dbReference type="InParanoid" id="W2RVZ9"/>
<accession>W2RVZ9</accession>
<evidence type="ECO:0000256" key="4">
    <source>
        <dbReference type="ARBA" id="ARBA00022691"/>
    </source>
</evidence>
<dbReference type="PROSITE" id="PS00092">
    <property type="entry name" value="N6_MTASE"/>
    <property type="match status" value="1"/>
</dbReference>
<dbReference type="InterPro" id="IPR029063">
    <property type="entry name" value="SAM-dependent_MTases_sf"/>
</dbReference>
<dbReference type="AlphaFoldDB" id="W2RVZ9"/>
<dbReference type="Proteomes" id="UP000030752">
    <property type="component" value="Unassembled WGS sequence"/>
</dbReference>
<evidence type="ECO:0000313" key="5">
    <source>
        <dbReference type="EMBL" id="ETN39859.1"/>
    </source>
</evidence>